<comment type="catalytic activity">
    <reaction evidence="5">
        <text>ATP + H2O = ADP + phosphate + H(+)</text>
        <dbReference type="Rhea" id="RHEA:13065"/>
        <dbReference type="ChEBI" id="CHEBI:15377"/>
        <dbReference type="ChEBI" id="CHEBI:15378"/>
        <dbReference type="ChEBI" id="CHEBI:30616"/>
        <dbReference type="ChEBI" id="CHEBI:43474"/>
        <dbReference type="ChEBI" id="CHEBI:456216"/>
    </reaction>
</comment>
<dbReference type="InterPro" id="IPR025753">
    <property type="entry name" value="AAA_N_dom"/>
</dbReference>
<dbReference type="GO" id="GO:0005524">
    <property type="term" value="F:ATP binding"/>
    <property type="evidence" value="ECO:0007669"/>
    <property type="project" value="InterPro"/>
</dbReference>
<dbReference type="EMBL" id="OU503048">
    <property type="protein sequence ID" value="CAI9774201.1"/>
    <property type="molecule type" value="Genomic_DNA"/>
</dbReference>
<evidence type="ECO:0000256" key="1">
    <source>
        <dbReference type="ARBA" id="ARBA00001946"/>
    </source>
</evidence>
<proteinExistence type="inferred from homology"/>
<dbReference type="PANTHER" id="PTHR23070">
    <property type="entry name" value="BCS1 AAA-TYPE ATPASE"/>
    <property type="match status" value="1"/>
</dbReference>
<keyword evidence="9" id="KW-1185">Reference proteome</keyword>
<evidence type="ECO:0000256" key="4">
    <source>
        <dbReference type="ARBA" id="ARBA00022842"/>
    </source>
</evidence>
<evidence type="ECO:0000259" key="7">
    <source>
        <dbReference type="SMART" id="SM00382"/>
    </source>
</evidence>
<evidence type="ECO:0000313" key="9">
    <source>
        <dbReference type="Proteomes" id="UP000834106"/>
    </source>
</evidence>
<comment type="similarity">
    <text evidence="2">Belongs to the AAA ATPase family. BCS1 subfamily.</text>
</comment>
<evidence type="ECO:0000256" key="3">
    <source>
        <dbReference type="ARBA" id="ARBA00022801"/>
    </source>
</evidence>
<dbReference type="InterPro" id="IPR058017">
    <property type="entry name" value="At3g28540-like_C"/>
</dbReference>
<dbReference type="Pfam" id="PF02826">
    <property type="entry name" value="2-Hacid_dh_C"/>
    <property type="match status" value="2"/>
</dbReference>
<dbReference type="InterPro" id="IPR003593">
    <property type="entry name" value="AAA+_ATPase"/>
</dbReference>
<dbReference type="SUPFAM" id="SSF52540">
    <property type="entry name" value="P-loop containing nucleoside triphosphate hydrolases"/>
    <property type="match status" value="1"/>
</dbReference>
<keyword evidence="3" id="KW-0378">Hydrolase</keyword>
<dbReference type="SMART" id="SM00382">
    <property type="entry name" value="AAA"/>
    <property type="match status" value="1"/>
</dbReference>
<evidence type="ECO:0000313" key="8">
    <source>
        <dbReference type="EMBL" id="CAI9774201.1"/>
    </source>
</evidence>
<dbReference type="GO" id="GO:0006950">
    <property type="term" value="P:response to stress"/>
    <property type="evidence" value="ECO:0007669"/>
    <property type="project" value="UniProtKB-ARBA"/>
</dbReference>
<dbReference type="Gene3D" id="3.40.50.300">
    <property type="entry name" value="P-loop containing nucleotide triphosphate hydrolases"/>
    <property type="match status" value="1"/>
</dbReference>
<accession>A0AAD1ZTY8</accession>
<protein>
    <recommendedName>
        <fullName evidence="7">AAA+ ATPase domain-containing protein</fullName>
    </recommendedName>
</protein>
<gene>
    <name evidence="8" type="ORF">FPE_LOCUS21631</name>
</gene>
<keyword evidence="4" id="KW-0460">Magnesium</keyword>
<sequence>MKPNVQYPYHKNVQDLAANSDALIPCCTLTDETYHVVNKDVMTALGKDSIIVNIGRGALIDEKELIISAFYLIRLAKVKLYGKVFSIGSRVAKRLEAFGCSIPYNSRKMKPNVQYPYHKNVQDLAANSDVLIPCCTLTNETYHVVNEDVMTALGKDSIIVNVGRGALIDEKELKWWRFFEEKCYLYQFYKVPKFNEYMQENQLYRKVHGYLNSLPGVEDSDFTNLYSGNKSTEINLVLDSNQVVLDDFLGARLYWMNEETSSKSLILKIRKKDKRRILVPYLQHIHTVFDGIEQKRKEVRLFVNVETELLRNGRWRSIPFTHPATMDTVVMDTDLKNKIKSDLENFLKSKQYYHRLGRVWKRSFLLYGPSGTGKSTFIAAIAKFLHYDVYEFDLNKIAGDSDLKFLMLQTSNKSLIVIEDLDRYLNAKSTTVSFPGISNFMDGIFSCCGEERVMVFTMNSKENIDPTIIRPGRVDVHIHFPLCDFSGFKILASSHLGLKDHKLFPQVEEIFQIGASLSPAEIGEIMISNRTSPSRAIKTVISALHSNNASRVARRLCGSGSGRGSEELDCKSGLFCRENNNPMKELKNLYGFLRNKSSRKTSIDFDAAERENQNPNPNPNPSAHADC</sequence>
<dbReference type="InterPro" id="IPR027417">
    <property type="entry name" value="P-loop_NTPase"/>
</dbReference>
<dbReference type="SUPFAM" id="SSF51735">
    <property type="entry name" value="NAD(P)-binding Rossmann-fold domains"/>
    <property type="match status" value="2"/>
</dbReference>
<dbReference type="Proteomes" id="UP000834106">
    <property type="component" value="Chromosome 13"/>
</dbReference>
<feature type="domain" description="AAA+ ATPase" evidence="7">
    <location>
        <begin position="360"/>
        <end position="484"/>
    </location>
</feature>
<dbReference type="InterPro" id="IPR036291">
    <property type="entry name" value="NAD(P)-bd_dom_sf"/>
</dbReference>
<dbReference type="InterPro" id="IPR050747">
    <property type="entry name" value="Mitochondrial_chaperone_BCS1"/>
</dbReference>
<dbReference type="InterPro" id="IPR003959">
    <property type="entry name" value="ATPase_AAA_core"/>
</dbReference>
<evidence type="ECO:0000256" key="5">
    <source>
        <dbReference type="ARBA" id="ARBA00049360"/>
    </source>
</evidence>
<dbReference type="GO" id="GO:0016887">
    <property type="term" value="F:ATP hydrolysis activity"/>
    <property type="evidence" value="ECO:0007669"/>
    <property type="project" value="InterPro"/>
</dbReference>
<dbReference type="Pfam" id="PF14363">
    <property type="entry name" value="AAA_assoc"/>
    <property type="match status" value="1"/>
</dbReference>
<dbReference type="GO" id="GO:0051287">
    <property type="term" value="F:NAD binding"/>
    <property type="evidence" value="ECO:0007669"/>
    <property type="project" value="InterPro"/>
</dbReference>
<evidence type="ECO:0000256" key="6">
    <source>
        <dbReference type="SAM" id="MobiDB-lite"/>
    </source>
</evidence>
<dbReference type="Gene3D" id="3.40.50.720">
    <property type="entry name" value="NAD(P)-binding Rossmann-like Domain"/>
    <property type="match status" value="2"/>
</dbReference>
<dbReference type="Pfam" id="PF00004">
    <property type="entry name" value="AAA"/>
    <property type="match status" value="1"/>
</dbReference>
<dbReference type="InterPro" id="IPR006140">
    <property type="entry name" value="D-isomer_DH_NAD-bd"/>
</dbReference>
<organism evidence="8 9">
    <name type="scientific">Fraxinus pennsylvanica</name>
    <dbReference type="NCBI Taxonomy" id="56036"/>
    <lineage>
        <taxon>Eukaryota</taxon>
        <taxon>Viridiplantae</taxon>
        <taxon>Streptophyta</taxon>
        <taxon>Embryophyta</taxon>
        <taxon>Tracheophyta</taxon>
        <taxon>Spermatophyta</taxon>
        <taxon>Magnoliopsida</taxon>
        <taxon>eudicotyledons</taxon>
        <taxon>Gunneridae</taxon>
        <taxon>Pentapetalae</taxon>
        <taxon>asterids</taxon>
        <taxon>lamiids</taxon>
        <taxon>Lamiales</taxon>
        <taxon>Oleaceae</taxon>
        <taxon>Oleeae</taxon>
        <taxon>Fraxinus</taxon>
    </lineage>
</organism>
<feature type="region of interest" description="Disordered" evidence="6">
    <location>
        <begin position="605"/>
        <end position="627"/>
    </location>
</feature>
<comment type="cofactor">
    <cofactor evidence="1">
        <name>Mg(2+)</name>
        <dbReference type="ChEBI" id="CHEBI:18420"/>
    </cofactor>
</comment>
<dbReference type="AlphaFoldDB" id="A0AAD1ZTY8"/>
<dbReference type="Pfam" id="PF25568">
    <property type="entry name" value="AAA_lid_At3g28540"/>
    <property type="match status" value="1"/>
</dbReference>
<evidence type="ECO:0000256" key="2">
    <source>
        <dbReference type="ARBA" id="ARBA00007448"/>
    </source>
</evidence>
<name>A0AAD1ZTY8_9LAMI</name>
<reference evidence="8" key="1">
    <citation type="submission" date="2023-05" db="EMBL/GenBank/DDBJ databases">
        <authorList>
            <person name="Huff M."/>
        </authorList>
    </citation>
    <scope>NUCLEOTIDE SEQUENCE</scope>
</reference>